<sequence>MQAWINRMSLKQKWAAVSAFVIFISYALMCTVVFISLNSWLSYQEEREAKRTVDDLVALIDEQGARLTIQDIQENSGLMNAIVDRSQTAYILNIDGDAVVQINNEAPIYEDTQRTFIETNEAVIFNRPIQIGPFLGILQVLHPLHAFQQLMQYILIAMVIAGFAALLLSALIGYQLAQYLMKPITALSAEMMDIKENGFIGRANVVYTADDEIGKLLHVYDAMMKQLETSFEQQQRFVSDASHELRTPLQAVEGHLALIQRWGKHDEAVLDESIATSLMETRRMKKMVEELLALARREQVDEGGVANVYETVTQITQNLTALYPNAQFHMDCDPQVEVAVPENALHHILKNMLENAVKYSGQEPHIHVRTKIEENRCKIEVEDNGPGISDAHLPHIFERFYRIDDARSRDIEGTGLGLAIVKTMVEKHNGVIFVKSILGVGTVFIVEFDKNKA</sequence>
<evidence type="ECO:0000313" key="18">
    <source>
        <dbReference type="EMBL" id="OCS88701.1"/>
    </source>
</evidence>
<dbReference type="Gene3D" id="6.10.340.10">
    <property type="match status" value="1"/>
</dbReference>
<dbReference type="InterPro" id="IPR036890">
    <property type="entry name" value="HATPase_C_sf"/>
</dbReference>
<dbReference type="EMBL" id="MASJ01000001">
    <property type="protein sequence ID" value="OCS88701.1"/>
    <property type="molecule type" value="Genomic_DNA"/>
</dbReference>
<keyword evidence="8 15" id="KW-0812">Transmembrane</keyword>
<dbReference type="PRINTS" id="PR00344">
    <property type="entry name" value="BCTRLSENSOR"/>
</dbReference>
<dbReference type="Gene3D" id="3.30.565.10">
    <property type="entry name" value="Histidine kinase-like ATPase, C-terminal domain"/>
    <property type="match status" value="1"/>
</dbReference>
<dbReference type="EC" id="2.7.13.3" evidence="3"/>
<dbReference type="STRING" id="33978.A6M13_02330"/>
<comment type="subcellular location">
    <subcellularLocation>
        <location evidence="2">Cell membrane</location>
        <topology evidence="2">Multi-pass membrane protein</topology>
    </subcellularLocation>
</comment>
<dbReference type="GO" id="GO:0005886">
    <property type="term" value="C:plasma membrane"/>
    <property type="evidence" value="ECO:0007669"/>
    <property type="project" value="UniProtKB-SubCell"/>
</dbReference>
<comment type="caution">
    <text evidence="18">The sequence shown here is derived from an EMBL/GenBank/DDBJ whole genome shotgun (WGS) entry which is preliminary data.</text>
</comment>
<dbReference type="Pfam" id="PF02518">
    <property type="entry name" value="HATPase_c"/>
    <property type="match status" value="1"/>
</dbReference>
<dbReference type="GO" id="GO:0000155">
    <property type="term" value="F:phosphorelay sensor kinase activity"/>
    <property type="evidence" value="ECO:0007669"/>
    <property type="project" value="InterPro"/>
</dbReference>
<dbReference type="Pfam" id="PF18719">
    <property type="entry name" value="ArlS_N"/>
    <property type="match status" value="1"/>
</dbReference>
<dbReference type="SMART" id="SM00387">
    <property type="entry name" value="HATPase_c"/>
    <property type="match status" value="1"/>
</dbReference>
<accession>A0A1C0YNG3</accession>
<dbReference type="InterPro" id="IPR041610">
    <property type="entry name" value="ArlS_N"/>
</dbReference>
<gene>
    <name evidence="18" type="ORF">A6M13_02330</name>
</gene>
<keyword evidence="7" id="KW-0808">Transferase</keyword>
<dbReference type="OrthoDB" id="9786919at2"/>
<feature type="domain" description="HAMP" evidence="17">
    <location>
        <begin position="178"/>
        <end position="232"/>
    </location>
</feature>
<dbReference type="AlphaFoldDB" id="A0A1C0YNG3"/>
<evidence type="ECO:0000256" key="4">
    <source>
        <dbReference type="ARBA" id="ARBA00015735"/>
    </source>
</evidence>
<dbReference type="Gene3D" id="1.10.287.130">
    <property type="match status" value="1"/>
</dbReference>
<keyword evidence="11" id="KW-0067">ATP-binding</keyword>
<dbReference type="InterPro" id="IPR036097">
    <property type="entry name" value="HisK_dim/P_sf"/>
</dbReference>
<dbReference type="InterPro" id="IPR005467">
    <property type="entry name" value="His_kinase_dom"/>
</dbReference>
<evidence type="ECO:0000313" key="19">
    <source>
        <dbReference type="Proteomes" id="UP000093199"/>
    </source>
</evidence>
<dbReference type="CDD" id="cd00075">
    <property type="entry name" value="HATPase"/>
    <property type="match status" value="1"/>
</dbReference>
<evidence type="ECO:0000256" key="11">
    <source>
        <dbReference type="ARBA" id="ARBA00022840"/>
    </source>
</evidence>
<keyword evidence="10" id="KW-0418">Kinase</keyword>
<evidence type="ECO:0000256" key="6">
    <source>
        <dbReference type="ARBA" id="ARBA00022553"/>
    </source>
</evidence>
<dbReference type="PANTHER" id="PTHR45528:SF12">
    <property type="entry name" value="SENSOR HISTIDINE KINASE ARSS"/>
    <property type="match status" value="1"/>
</dbReference>
<evidence type="ECO:0000256" key="15">
    <source>
        <dbReference type="SAM" id="Phobius"/>
    </source>
</evidence>
<dbReference type="SUPFAM" id="SSF47384">
    <property type="entry name" value="Homodimeric domain of signal transducing histidine kinase"/>
    <property type="match status" value="1"/>
</dbReference>
<keyword evidence="12 15" id="KW-1133">Transmembrane helix</keyword>
<reference evidence="18 19" key="1">
    <citation type="submission" date="2016-07" db="EMBL/GenBank/DDBJ databases">
        <title>Caryophanon tenue genome sequencing.</title>
        <authorList>
            <person name="Verma A."/>
            <person name="Pal Y."/>
            <person name="Krishnamurthi S."/>
        </authorList>
    </citation>
    <scope>NUCLEOTIDE SEQUENCE [LARGE SCALE GENOMIC DNA]</scope>
    <source>
        <strain evidence="18 19">DSM 14152</strain>
    </source>
</reference>
<dbReference type="Pfam" id="PF00512">
    <property type="entry name" value="HisKA"/>
    <property type="match status" value="1"/>
</dbReference>
<evidence type="ECO:0000256" key="3">
    <source>
        <dbReference type="ARBA" id="ARBA00012438"/>
    </source>
</evidence>
<proteinExistence type="predicted"/>
<dbReference type="FunFam" id="3.30.565.10:FF:000006">
    <property type="entry name" value="Sensor histidine kinase WalK"/>
    <property type="match status" value="1"/>
</dbReference>
<dbReference type="InterPro" id="IPR003661">
    <property type="entry name" value="HisK_dim/P_dom"/>
</dbReference>
<keyword evidence="14 15" id="KW-0472">Membrane</keyword>
<protein>
    <recommendedName>
        <fullName evidence="4">Signal transduction histidine-protein kinase ArlS</fullName>
        <ecNumber evidence="3">2.7.13.3</ecNumber>
    </recommendedName>
</protein>
<dbReference type="GO" id="GO:0005524">
    <property type="term" value="F:ATP binding"/>
    <property type="evidence" value="ECO:0007669"/>
    <property type="project" value="UniProtKB-KW"/>
</dbReference>
<keyword evidence="5" id="KW-1003">Cell membrane</keyword>
<keyword evidence="13" id="KW-0902">Two-component regulatory system</keyword>
<evidence type="ECO:0000259" key="16">
    <source>
        <dbReference type="PROSITE" id="PS50109"/>
    </source>
</evidence>
<dbReference type="PROSITE" id="PS50885">
    <property type="entry name" value="HAMP"/>
    <property type="match status" value="1"/>
</dbReference>
<dbReference type="CDD" id="cd00082">
    <property type="entry name" value="HisKA"/>
    <property type="match status" value="1"/>
</dbReference>
<dbReference type="SUPFAM" id="SSF55874">
    <property type="entry name" value="ATPase domain of HSP90 chaperone/DNA topoisomerase II/histidine kinase"/>
    <property type="match status" value="1"/>
</dbReference>
<dbReference type="PANTHER" id="PTHR45528">
    <property type="entry name" value="SENSOR HISTIDINE KINASE CPXA"/>
    <property type="match status" value="1"/>
</dbReference>
<evidence type="ECO:0000256" key="1">
    <source>
        <dbReference type="ARBA" id="ARBA00000085"/>
    </source>
</evidence>
<evidence type="ECO:0000256" key="10">
    <source>
        <dbReference type="ARBA" id="ARBA00022777"/>
    </source>
</evidence>
<dbReference type="Proteomes" id="UP000093199">
    <property type="component" value="Unassembled WGS sequence"/>
</dbReference>
<feature type="domain" description="Histidine kinase" evidence="16">
    <location>
        <begin position="240"/>
        <end position="452"/>
    </location>
</feature>
<evidence type="ECO:0000256" key="8">
    <source>
        <dbReference type="ARBA" id="ARBA00022692"/>
    </source>
</evidence>
<dbReference type="InterPro" id="IPR003660">
    <property type="entry name" value="HAMP_dom"/>
</dbReference>
<feature type="transmembrane region" description="Helical" evidence="15">
    <location>
        <begin position="153"/>
        <end position="174"/>
    </location>
</feature>
<dbReference type="PROSITE" id="PS50109">
    <property type="entry name" value="HIS_KIN"/>
    <property type="match status" value="1"/>
</dbReference>
<evidence type="ECO:0000256" key="7">
    <source>
        <dbReference type="ARBA" id="ARBA00022679"/>
    </source>
</evidence>
<organism evidence="18 19">
    <name type="scientific">Caryophanon tenue</name>
    <dbReference type="NCBI Taxonomy" id="33978"/>
    <lineage>
        <taxon>Bacteria</taxon>
        <taxon>Bacillati</taxon>
        <taxon>Bacillota</taxon>
        <taxon>Bacilli</taxon>
        <taxon>Bacillales</taxon>
        <taxon>Caryophanaceae</taxon>
        <taxon>Caryophanon</taxon>
    </lineage>
</organism>
<feature type="transmembrane region" description="Helical" evidence="15">
    <location>
        <begin position="14"/>
        <end position="41"/>
    </location>
</feature>
<dbReference type="InterPro" id="IPR004358">
    <property type="entry name" value="Sig_transdc_His_kin-like_C"/>
</dbReference>
<keyword evidence="19" id="KW-1185">Reference proteome</keyword>
<name>A0A1C0YNG3_9BACL</name>
<dbReference type="SMART" id="SM00388">
    <property type="entry name" value="HisKA"/>
    <property type="match status" value="1"/>
</dbReference>
<evidence type="ECO:0000256" key="9">
    <source>
        <dbReference type="ARBA" id="ARBA00022741"/>
    </source>
</evidence>
<evidence type="ECO:0000259" key="17">
    <source>
        <dbReference type="PROSITE" id="PS50885"/>
    </source>
</evidence>
<dbReference type="FunFam" id="1.10.287.130:FF:000001">
    <property type="entry name" value="Two-component sensor histidine kinase"/>
    <property type="match status" value="1"/>
</dbReference>
<comment type="catalytic activity">
    <reaction evidence="1">
        <text>ATP + protein L-histidine = ADP + protein N-phospho-L-histidine.</text>
        <dbReference type="EC" id="2.7.13.3"/>
    </reaction>
</comment>
<evidence type="ECO:0000256" key="12">
    <source>
        <dbReference type="ARBA" id="ARBA00022989"/>
    </source>
</evidence>
<dbReference type="RefSeq" id="WP_066542551.1">
    <property type="nucleotide sequence ID" value="NZ_MASJ01000001.1"/>
</dbReference>
<evidence type="ECO:0000256" key="14">
    <source>
        <dbReference type="ARBA" id="ARBA00023136"/>
    </source>
</evidence>
<dbReference type="InterPro" id="IPR003594">
    <property type="entry name" value="HATPase_dom"/>
</dbReference>
<evidence type="ECO:0000256" key="2">
    <source>
        <dbReference type="ARBA" id="ARBA00004651"/>
    </source>
</evidence>
<keyword evidence="9" id="KW-0547">Nucleotide-binding</keyword>
<keyword evidence="6" id="KW-0597">Phosphoprotein</keyword>
<evidence type="ECO:0000256" key="5">
    <source>
        <dbReference type="ARBA" id="ARBA00022475"/>
    </source>
</evidence>
<dbReference type="InterPro" id="IPR050398">
    <property type="entry name" value="HssS/ArlS-like"/>
</dbReference>
<evidence type="ECO:0000256" key="13">
    <source>
        <dbReference type="ARBA" id="ARBA00023012"/>
    </source>
</evidence>